<dbReference type="EMBL" id="CP134494">
    <property type="protein sequence ID" value="WNF22537.1"/>
    <property type="molecule type" value="Genomic_DNA"/>
</dbReference>
<evidence type="ECO:0000313" key="6">
    <source>
        <dbReference type="Proteomes" id="UP001303324"/>
    </source>
</evidence>
<evidence type="ECO:0000256" key="2">
    <source>
        <dbReference type="ARBA" id="ARBA00023277"/>
    </source>
</evidence>
<feature type="active site" description="For ring-opening step" evidence="3">
    <location>
        <position position="145"/>
    </location>
</feature>
<organism evidence="5 6">
    <name type="scientific">Mesobacillus jeotgali</name>
    <dbReference type="NCBI Taxonomy" id="129985"/>
    <lineage>
        <taxon>Bacteria</taxon>
        <taxon>Bacillati</taxon>
        <taxon>Bacillota</taxon>
        <taxon>Bacilli</taxon>
        <taxon>Bacillales</taxon>
        <taxon>Bacillaceae</taxon>
        <taxon>Mesobacillus</taxon>
    </lineage>
</organism>
<reference evidence="5 6" key="1">
    <citation type="submission" date="2023-09" db="EMBL/GenBank/DDBJ databases">
        <title>Microbial mechanism of fulvic acid promoting antimony reduction mineralization in rice fields.</title>
        <authorList>
            <person name="Chen G."/>
            <person name="Lan J."/>
        </authorList>
    </citation>
    <scope>NUCLEOTIDE SEQUENCE [LARGE SCALE GENOMIC DNA]</scope>
    <source>
        <strain evidence="5 6">PS1</strain>
    </source>
</reference>
<dbReference type="PROSITE" id="PS01161">
    <property type="entry name" value="GLC_GALNAC_ISOMERASE"/>
    <property type="match status" value="1"/>
</dbReference>
<comment type="similarity">
    <text evidence="3">Belongs to the glucosamine/galactosamine-6-phosphate isomerase family. NagB subfamily.</text>
</comment>
<dbReference type="InterPro" id="IPR004547">
    <property type="entry name" value="Glucosamine6P_isomerase"/>
</dbReference>
<evidence type="ECO:0000256" key="1">
    <source>
        <dbReference type="ARBA" id="ARBA00022801"/>
    </source>
</evidence>
<accession>A0ABY9VI34</accession>
<evidence type="ECO:0000313" key="5">
    <source>
        <dbReference type="EMBL" id="WNF22537.1"/>
    </source>
</evidence>
<comment type="pathway">
    <text evidence="3">Amino-sugar metabolism; N-acetylneuraminate degradation; D-fructose 6-phosphate from N-acetylneuraminate: step 5/5.</text>
</comment>
<dbReference type="NCBIfam" id="TIGR00502">
    <property type="entry name" value="nagB"/>
    <property type="match status" value="1"/>
</dbReference>
<keyword evidence="1 3" id="KW-0378">Hydrolase</keyword>
<proteinExistence type="inferred from homology"/>
<keyword evidence="2 3" id="KW-0119">Carbohydrate metabolism</keyword>
<evidence type="ECO:0000259" key="4">
    <source>
        <dbReference type="Pfam" id="PF01182"/>
    </source>
</evidence>
<feature type="active site" description="For ring-opening step" evidence="3">
    <location>
        <position position="138"/>
    </location>
</feature>
<feature type="active site" description="Proton acceptor; for ring-opening step" evidence="3">
    <location>
        <position position="140"/>
    </location>
</feature>
<dbReference type="InterPro" id="IPR037171">
    <property type="entry name" value="NagB/RpiA_transferase-like"/>
</dbReference>
<dbReference type="InterPro" id="IPR018321">
    <property type="entry name" value="Glucosamine6P_isomerase_CS"/>
</dbReference>
<gene>
    <name evidence="3 5" type="primary">nagB</name>
    <name evidence="5" type="ORF">RH061_20650</name>
</gene>
<dbReference type="PANTHER" id="PTHR11280">
    <property type="entry name" value="GLUCOSAMINE-6-PHOSPHATE ISOMERASE"/>
    <property type="match status" value="1"/>
</dbReference>
<dbReference type="HAMAP" id="MF_01241">
    <property type="entry name" value="GlcN6P_deamin"/>
    <property type="match status" value="1"/>
</dbReference>
<keyword evidence="6" id="KW-1185">Reference proteome</keyword>
<feature type="domain" description="Glucosamine/galactosamine-6-phosphate isomerase" evidence="4">
    <location>
        <begin position="12"/>
        <end position="231"/>
    </location>
</feature>
<dbReference type="CDD" id="cd01399">
    <property type="entry name" value="GlcN6P_deaminase"/>
    <property type="match status" value="1"/>
</dbReference>
<name>A0ABY9VI34_9BACI</name>
<comment type="caution">
    <text evidence="3">Lacks conserved residue(s) required for the propagation of feature annotation.</text>
</comment>
<dbReference type="Proteomes" id="UP001303324">
    <property type="component" value="Chromosome"/>
</dbReference>
<dbReference type="InterPro" id="IPR006148">
    <property type="entry name" value="Glc/Gal-6P_isomerase"/>
</dbReference>
<evidence type="ECO:0000256" key="3">
    <source>
        <dbReference type="HAMAP-Rule" id="MF_01241"/>
    </source>
</evidence>
<comment type="catalytic activity">
    <reaction evidence="3">
        <text>alpha-D-glucosamine 6-phosphate + H2O = beta-D-fructose 6-phosphate + NH4(+)</text>
        <dbReference type="Rhea" id="RHEA:12172"/>
        <dbReference type="ChEBI" id="CHEBI:15377"/>
        <dbReference type="ChEBI" id="CHEBI:28938"/>
        <dbReference type="ChEBI" id="CHEBI:57634"/>
        <dbReference type="ChEBI" id="CHEBI:75989"/>
        <dbReference type="EC" id="3.5.99.6"/>
    </reaction>
</comment>
<dbReference type="GO" id="GO:0004342">
    <property type="term" value="F:glucosamine-6-phosphate deaminase activity"/>
    <property type="evidence" value="ECO:0007669"/>
    <property type="project" value="UniProtKB-EC"/>
</dbReference>
<comment type="function">
    <text evidence="3">Catalyzes the reversible isomerization-deamination of glucosamine 6-phosphate (GlcN6P) to form fructose 6-phosphate (Fru6P) and ammonium ion.</text>
</comment>
<dbReference type="Pfam" id="PF01182">
    <property type="entry name" value="Glucosamine_iso"/>
    <property type="match status" value="1"/>
</dbReference>
<dbReference type="Gene3D" id="3.40.50.1360">
    <property type="match status" value="1"/>
</dbReference>
<feature type="active site" description="Proton acceptor; for enolization step" evidence="3">
    <location>
        <position position="69"/>
    </location>
</feature>
<dbReference type="PANTHER" id="PTHR11280:SF5">
    <property type="entry name" value="GLUCOSAMINE-6-PHOSPHATE ISOMERASE"/>
    <property type="match status" value="1"/>
</dbReference>
<protein>
    <recommendedName>
        <fullName evidence="3">Glucosamine-6-phosphate deaminase</fullName>
        <ecNumber evidence="3">3.5.99.6</ecNumber>
    </recommendedName>
    <alternativeName>
        <fullName evidence="3">GlcN6P deaminase</fullName>
        <shortName evidence="3">GNPDA</shortName>
    </alternativeName>
    <alternativeName>
        <fullName evidence="3">Glucosamine-6-phosphate isomerase</fullName>
    </alternativeName>
</protein>
<dbReference type="EC" id="3.5.99.6" evidence="3"/>
<dbReference type="SUPFAM" id="SSF100950">
    <property type="entry name" value="NagB/RpiA/CoA transferase-like"/>
    <property type="match status" value="1"/>
</dbReference>
<sequence length="243" mass="27391">MTLKLISTSNYEELSQEAAEEIISRIKRNPSLNLGLATGSTPTGLYQELIRDHKQNQTSYKDINTFNLDEYIGIPKKDHNSYHYFMCEHLFEHIDIPLDQTHIPDGTAKDLDKECRRYEQFIEEHGGIDLQILGIGQNGHIGFNEPGTPFDSRTHIINLAESTRKANSRFFESLEDVPKQAITMGIASIMDSKEIFLLVSGTSKAEALARLMNGDVSEHFPASILQNHRNVTIFADKEATALL</sequence>